<feature type="domain" description="Rab3-GAP regulatory subunit N-terminal" evidence="1">
    <location>
        <begin position="76"/>
        <end position="354"/>
    </location>
</feature>
<organism evidence="2 3">
    <name type="scientific">Tritrichomonas musculus</name>
    <dbReference type="NCBI Taxonomy" id="1915356"/>
    <lineage>
        <taxon>Eukaryota</taxon>
        <taxon>Metamonada</taxon>
        <taxon>Parabasalia</taxon>
        <taxon>Tritrichomonadida</taxon>
        <taxon>Tritrichomonadidae</taxon>
        <taxon>Tritrichomonas</taxon>
    </lineage>
</organism>
<dbReference type="PANTHER" id="PTHR12472:SF0">
    <property type="entry name" value="RAB3 GTPASE-ACTIVATING PROTEIN NON-CATALYTIC SUBUNIT"/>
    <property type="match status" value="1"/>
</dbReference>
<dbReference type="SUPFAM" id="SSF82171">
    <property type="entry name" value="DPP6 N-terminal domain-like"/>
    <property type="match status" value="1"/>
</dbReference>
<name>A0ABR2HDI3_9EUKA</name>
<evidence type="ECO:0000313" key="3">
    <source>
        <dbReference type="Proteomes" id="UP001470230"/>
    </source>
</evidence>
<dbReference type="PANTHER" id="PTHR12472">
    <property type="entry name" value="RAB3-GAP REGULATORY DOMAIN"/>
    <property type="match status" value="1"/>
</dbReference>
<comment type="caution">
    <text evidence="2">The sequence shown here is derived from an EMBL/GenBank/DDBJ whole genome shotgun (WGS) entry which is preliminary data.</text>
</comment>
<reference evidence="2 3" key="1">
    <citation type="submission" date="2024-04" db="EMBL/GenBank/DDBJ databases">
        <title>Tritrichomonas musculus Genome.</title>
        <authorList>
            <person name="Alves-Ferreira E."/>
            <person name="Grigg M."/>
            <person name="Lorenzi H."/>
            <person name="Galac M."/>
        </authorList>
    </citation>
    <scope>NUCLEOTIDE SEQUENCE [LARGE SCALE GENOMIC DNA]</scope>
    <source>
        <strain evidence="2 3">EAF2021</strain>
    </source>
</reference>
<dbReference type="InterPro" id="IPR032839">
    <property type="entry name" value="RAB3GAP_N"/>
</dbReference>
<protein>
    <submittedName>
        <fullName evidence="2">Rab3 GTPase-activating protein non-catalytic subunit</fullName>
    </submittedName>
</protein>
<dbReference type="InterPro" id="IPR026059">
    <property type="entry name" value="Rab3GAP2"/>
</dbReference>
<evidence type="ECO:0000313" key="2">
    <source>
        <dbReference type="EMBL" id="KAK8845083.1"/>
    </source>
</evidence>
<sequence>MEISSSWKLHSESNTKLNINELSFNQCLFSPDGKTFCQCGSSSITFITNDKTSSIAPPTHSKEEIRCISTAFTTPWILSIGTSEGRVIFYDHSTEKYTDISPDSQPVLFTKMCSYSESYFTKPYPVLFIQYPKGICATIDKDKLLQCIQNNTPENIQFTKWQLSNDKNIKDSLIVNSNIPFPIFPNLHKFPAVYSVGKPFISVSSISRVADESNTEKFKKAASRLLKWVFLQEDDAEEKPEIPINKALAQWELNDDKREGTSMAADPTGRWIAICDNMFRVIIVDSIFGHITKVLKGYRDAQIAWFSQPKSKGSENPPNSFLVVYVPTREIIVVCSIPNGNTVAAVKVTRDGKLFQTIDDDSKYGATFVYPTGDVAILNITASANDEDSNEGESPTNESFDDCHFKFPSIVTAEKDPSIQKLQKLLLQKKWEYEEVKKLANNITDKIVGGYFIKILINSSMPRSTEGTEAEDDFLLTVVNTISAKLNVEAFEGSSREFFDSCYSSTTTGGEDDLTVYKVLCEKWQQYSKFEKVTFSEDKYPKTNLTDKYKSQVSNIIDAVYPSDSKSGIVVPHEAVRVPPLRSFLLCPLKSTMFFFSFMRSSDVKVDSLFESFRISRENRNEFILQFLIWIVKCQPAQVLLTQDAIADFLGVKVVKSIAQKNYKKLDVSSNAFKAAALSGFLSF</sequence>
<dbReference type="Pfam" id="PF14655">
    <property type="entry name" value="RAB3GAP2_N"/>
    <property type="match status" value="1"/>
</dbReference>
<gene>
    <name evidence="2" type="ORF">M9Y10_021261</name>
</gene>
<evidence type="ECO:0000259" key="1">
    <source>
        <dbReference type="Pfam" id="PF14655"/>
    </source>
</evidence>
<accession>A0ABR2HDI3</accession>
<keyword evidence="3" id="KW-1185">Reference proteome</keyword>
<dbReference type="Proteomes" id="UP001470230">
    <property type="component" value="Unassembled WGS sequence"/>
</dbReference>
<proteinExistence type="predicted"/>
<dbReference type="EMBL" id="JAPFFF010000031">
    <property type="protein sequence ID" value="KAK8845083.1"/>
    <property type="molecule type" value="Genomic_DNA"/>
</dbReference>